<dbReference type="AlphaFoldDB" id="A0AAD4GGV6"/>
<protein>
    <recommendedName>
        <fullName evidence="4">Transposase</fullName>
    </recommendedName>
</protein>
<keyword evidence="3" id="KW-1185">Reference proteome</keyword>
<dbReference type="Proteomes" id="UP001194468">
    <property type="component" value="Unassembled WGS sequence"/>
</dbReference>
<reference evidence="2" key="2">
    <citation type="journal article" date="2020" name="Nat. Commun.">
        <title>Large-scale genome sequencing of mycorrhizal fungi provides insights into the early evolution of symbiotic traits.</title>
        <authorList>
            <person name="Miyauchi S."/>
            <person name="Kiss E."/>
            <person name="Kuo A."/>
            <person name="Drula E."/>
            <person name="Kohler A."/>
            <person name="Sanchez-Garcia M."/>
            <person name="Morin E."/>
            <person name="Andreopoulos B."/>
            <person name="Barry K.W."/>
            <person name="Bonito G."/>
            <person name="Buee M."/>
            <person name="Carver A."/>
            <person name="Chen C."/>
            <person name="Cichocki N."/>
            <person name="Clum A."/>
            <person name="Culley D."/>
            <person name="Crous P.W."/>
            <person name="Fauchery L."/>
            <person name="Girlanda M."/>
            <person name="Hayes R.D."/>
            <person name="Keri Z."/>
            <person name="LaButti K."/>
            <person name="Lipzen A."/>
            <person name="Lombard V."/>
            <person name="Magnuson J."/>
            <person name="Maillard F."/>
            <person name="Murat C."/>
            <person name="Nolan M."/>
            <person name="Ohm R.A."/>
            <person name="Pangilinan J."/>
            <person name="Pereira M.F."/>
            <person name="Perotto S."/>
            <person name="Peter M."/>
            <person name="Pfister S."/>
            <person name="Riley R."/>
            <person name="Sitrit Y."/>
            <person name="Stielow J.B."/>
            <person name="Szollosi G."/>
            <person name="Zifcakova L."/>
            <person name="Stursova M."/>
            <person name="Spatafora J.W."/>
            <person name="Tedersoo L."/>
            <person name="Vaario L.M."/>
            <person name="Yamada A."/>
            <person name="Yan M."/>
            <person name="Wang P."/>
            <person name="Xu J."/>
            <person name="Bruns T."/>
            <person name="Baldrian P."/>
            <person name="Vilgalys R."/>
            <person name="Dunand C."/>
            <person name="Henrissat B."/>
            <person name="Grigoriev I.V."/>
            <person name="Hibbett D."/>
            <person name="Nagy L.G."/>
            <person name="Martin F.M."/>
        </authorList>
    </citation>
    <scope>NUCLEOTIDE SEQUENCE</scope>
    <source>
        <strain evidence="2">BED1</strain>
    </source>
</reference>
<name>A0AAD4GGV6_BOLED</name>
<sequence>MDPGPSTLSNPSRTWICICLKYCDGKPTIQSSKSTFYRHLKEASEVERVKIKAVENLSFEAAMVQSRLGLSTPMQSDDAGPSSERDNRSRSTRPLSNEEQDQPHHPARVPTPPVQSDAEQDQPHHPACVPTPPVQSDAEQDALDAPILPNRARQIPHERRRPPIVDLDALSQDTVIARLRHTMEFVNVLRNASLDDPIAKMSGPMLARIRDPPTARIQIENPGIKHSISTYLALEHASQASYRRVIQSMKANFPGVEGVESLLSFHGVENLIASYTGVEAIEHDMCPGSCIGFTGPFSDLESCPLCHKSQWDEAKLDASGGRMKVPAKRFVTLPLGPQLQALFRDPETARLMTYLHE</sequence>
<evidence type="ECO:0000313" key="3">
    <source>
        <dbReference type="Proteomes" id="UP001194468"/>
    </source>
</evidence>
<dbReference type="EMBL" id="WHUW01000007">
    <property type="protein sequence ID" value="KAF8444064.1"/>
    <property type="molecule type" value="Genomic_DNA"/>
</dbReference>
<organism evidence="2 3">
    <name type="scientific">Boletus edulis BED1</name>
    <dbReference type="NCBI Taxonomy" id="1328754"/>
    <lineage>
        <taxon>Eukaryota</taxon>
        <taxon>Fungi</taxon>
        <taxon>Dikarya</taxon>
        <taxon>Basidiomycota</taxon>
        <taxon>Agaricomycotina</taxon>
        <taxon>Agaricomycetes</taxon>
        <taxon>Agaricomycetidae</taxon>
        <taxon>Boletales</taxon>
        <taxon>Boletineae</taxon>
        <taxon>Boletaceae</taxon>
        <taxon>Boletoideae</taxon>
        <taxon>Boletus</taxon>
    </lineage>
</organism>
<accession>A0AAD4GGV6</accession>
<evidence type="ECO:0000313" key="2">
    <source>
        <dbReference type="EMBL" id="KAF8444064.1"/>
    </source>
</evidence>
<proteinExistence type="predicted"/>
<feature type="non-terminal residue" evidence="2">
    <location>
        <position position="357"/>
    </location>
</feature>
<reference evidence="2" key="1">
    <citation type="submission" date="2019-10" db="EMBL/GenBank/DDBJ databases">
        <authorList>
            <consortium name="DOE Joint Genome Institute"/>
            <person name="Kuo A."/>
            <person name="Miyauchi S."/>
            <person name="Kiss E."/>
            <person name="Drula E."/>
            <person name="Kohler A."/>
            <person name="Sanchez-Garcia M."/>
            <person name="Andreopoulos B."/>
            <person name="Barry K.W."/>
            <person name="Bonito G."/>
            <person name="Buee M."/>
            <person name="Carver A."/>
            <person name="Chen C."/>
            <person name="Cichocki N."/>
            <person name="Clum A."/>
            <person name="Culley D."/>
            <person name="Crous P.W."/>
            <person name="Fauchery L."/>
            <person name="Girlanda M."/>
            <person name="Hayes R."/>
            <person name="Keri Z."/>
            <person name="LaButti K."/>
            <person name="Lipzen A."/>
            <person name="Lombard V."/>
            <person name="Magnuson J."/>
            <person name="Maillard F."/>
            <person name="Morin E."/>
            <person name="Murat C."/>
            <person name="Nolan M."/>
            <person name="Ohm R."/>
            <person name="Pangilinan J."/>
            <person name="Pereira M."/>
            <person name="Perotto S."/>
            <person name="Peter M."/>
            <person name="Riley R."/>
            <person name="Sitrit Y."/>
            <person name="Stielow B."/>
            <person name="Szollosi G."/>
            <person name="Zifcakova L."/>
            <person name="Stursova M."/>
            <person name="Spatafora J.W."/>
            <person name="Tedersoo L."/>
            <person name="Vaario L.-M."/>
            <person name="Yamada A."/>
            <person name="Yan M."/>
            <person name="Wang P."/>
            <person name="Xu J."/>
            <person name="Bruns T."/>
            <person name="Baldrian P."/>
            <person name="Vilgalys R."/>
            <person name="Henrissat B."/>
            <person name="Grigoriev I.V."/>
            <person name="Hibbett D."/>
            <person name="Nagy L.G."/>
            <person name="Martin F.M."/>
        </authorList>
    </citation>
    <scope>NUCLEOTIDE SEQUENCE</scope>
    <source>
        <strain evidence="2">BED1</strain>
    </source>
</reference>
<evidence type="ECO:0008006" key="4">
    <source>
        <dbReference type="Google" id="ProtNLM"/>
    </source>
</evidence>
<comment type="caution">
    <text evidence="2">The sequence shown here is derived from an EMBL/GenBank/DDBJ whole genome shotgun (WGS) entry which is preliminary data.</text>
</comment>
<feature type="region of interest" description="Disordered" evidence="1">
    <location>
        <begin position="68"/>
        <end position="139"/>
    </location>
</feature>
<gene>
    <name evidence="2" type="ORF">L210DRAFT_3338469</name>
</gene>
<evidence type="ECO:0000256" key="1">
    <source>
        <dbReference type="SAM" id="MobiDB-lite"/>
    </source>
</evidence>